<organism evidence="2 3">
    <name type="scientific">Calothrix parasitica NIES-267</name>
    <dbReference type="NCBI Taxonomy" id="1973488"/>
    <lineage>
        <taxon>Bacteria</taxon>
        <taxon>Bacillati</taxon>
        <taxon>Cyanobacteriota</taxon>
        <taxon>Cyanophyceae</taxon>
        <taxon>Nostocales</taxon>
        <taxon>Calotrichaceae</taxon>
        <taxon>Calothrix</taxon>
    </lineage>
</organism>
<accession>A0A1Z4LP29</accession>
<reference evidence="2 3" key="1">
    <citation type="submission" date="2017-06" db="EMBL/GenBank/DDBJ databases">
        <title>Genome sequencing of cyanobaciteial culture collection at National Institute for Environmental Studies (NIES).</title>
        <authorList>
            <person name="Hirose Y."/>
            <person name="Shimura Y."/>
            <person name="Fujisawa T."/>
            <person name="Nakamura Y."/>
            <person name="Kawachi M."/>
        </authorList>
    </citation>
    <scope>NUCLEOTIDE SEQUENCE [LARGE SCALE GENOMIC DNA]</scope>
    <source>
        <strain evidence="2 3">NIES-267</strain>
    </source>
</reference>
<evidence type="ECO:0000256" key="1">
    <source>
        <dbReference type="SAM" id="Coils"/>
    </source>
</evidence>
<evidence type="ECO:0008006" key="4">
    <source>
        <dbReference type="Google" id="ProtNLM"/>
    </source>
</evidence>
<keyword evidence="3" id="KW-1185">Reference proteome</keyword>
<dbReference type="Proteomes" id="UP000218418">
    <property type="component" value="Chromosome"/>
</dbReference>
<name>A0A1Z4LP29_9CYAN</name>
<dbReference type="Gene3D" id="1.20.120.20">
    <property type="entry name" value="Apolipoprotein"/>
    <property type="match status" value="1"/>
</dbReference>
<keyword evidence="1" id="KW-0175">Coiled coil</keyword>
<protein>
    <recommendedName>
        <fullName evidence="4">Coiled coil domain-containing protein</fullName>
    </recommendedName>
</protein>
<dbReference type="EMBL" id="AP018227">
    <property type="protein sequence ID" value="BAY83012.1"/>
    <property type="molecule type" value="Genomic_DNA"/>
</dbReference>
<sequence length="94" mass="10572">MDNKQAYEEKVKAQLDNLNAQVDQMKAKAAEANADAAIEYNKMIDDLTGKRNEAQAKLDEIGKASEDAWEDLKVGFESAWNDLENAFKNAMNKF</sequence>
<dbReference type="OrthoDB" id="426827at2"/>
<evidence type="ECO:0000313" key="2">
    <source>
        <dbReference type="EMBL" id="BAY83012.1"/>
    </source>
</evidence>
<proteinExistence type="predicted"/>
<evidence type="ECO:0000313" key="3">
    <source>
        <dbReference type="Proteomes" id="UP000218418"/>
    </source>
</evidence>
<dbReference type="AlphaFoldDB" id="A0A1Z4LP29"/>
<gene>
    <name evidence="2" type="ORF">NIES267_24980</name>
</gene>
<feature type="coiled-coil region" evidence="1">
    <location>
        <begin position="1"/>
        <end position="64"/>
    </location>
</feature>